<feature type="compositionally biased region" description="Basic and acidic residues" evidence="1">
    <location>
        <begin position="32"/>
        <end position="48"/>
    </location>
</feature>
<dbReference type="Proteomes" id="UP000466442">
    <property type="component" value="Unassembled WGS sequence"/>
</dbReference>
<dbReference type="InterPro" id="IPR018997">
    <property type="entry name" value="PUB_domain"/>
</dbReference>
<gene>
    <name evidence="3" type="ORF">GE061_012016</name>
</gene>
<dbReference type="EMBL" id="WIXP02000004">
    <property type="protein sequence ID" value="KAF6211504.1"/>
    <property type="molecule type" value="Genomic_DNA"/>
</dbReference>
<feature type="compositionally biased region" description="Basic and acidic residues" evidence="1">
    <location>
        <begin position="1"/>
        <end position="12"/>
    </location>
</feature>
<dbReference type="OrthoDB" id="49605at2759"/>
<keyword evidence="4" id="KW-1185">Reference proteome</keyword>
<protein>
    <recommendedName>
        <fullName evidence="2">PUB domain-containing protein</fullName>
    </recommendedName>
</protein>
<dbReference type="InterPro" id="IPR036339">
    <property type="entry name" value="PUB-like_dom_sf"/>
</dbReference>
<feature type="region of interest" description="Disordered" evidence="1">
    <location>
        <begin position="1"/>
        <end position="48"/>
    </location>
</feature>
<dbReference type="CDD" id="cd10460">
    <property type="entry name" value="PUB_UBXD1"/>
    <property type="match status" value="1"/>
</dbReference>
<dbReference type="Pfam" id="PF09409">
    <property type="entry name" value="PUB"/>
    <property type="match status" value="1"/>
</dbReference>
<evidence type="ECO:0000259" key="2">
    <source>
        <dbReference type="Pfam" id="PF09409"/>
    </source>
</evidence>
<name>A0A8S9XSB1_APOLU</name>
<dbReference type="InterPro" id="IPR042774">
    <property type="entry name" value="UBXN6_PUB"/>
</dbReference>
<dbReference type="PANTHER" id="PTHR23153">
    <property type="entry name" value="UBX-RELATED"/>
    <property type="match status" value="1"/>
</dbReference>
<dbReference type="Gene3D" id="1.20.58.2190">
    <property type="match status" value="1"/>
</dbReference>
<organism evidence="3 4">
    <name type="scientific">Apolygus lucorum</name>
    <name type="common">Small green plant bug</name>
    <name type="synonym">Lygocoris lucorum</name>
    <dbReference type="NCBI Taxonomy" id="248454"/>
    <lineage>
        <taxon>Eukaryota</taxon>
        <taxon>Metazoa</taxon>
        <taxon>Ecdysozoa</taxon>
        <taxon>Arthropoda</taxon>
        <taxon>Hexapoda</taxon>
        <taxon>Insecta</taxon>
        <taxon>Pterygota</taxon>
        <taxon>Neoptera</taxon>
        <taxon>Paraneoptera</taxon>
        <taxon>Hemiptera</taxon>
        <taxon>Heteroptera</taxon>
        <taxon>Panheteroptera</taxon>
        <taxon>Cimicomorpha</taxon>
        <taxon>Miridae</taxon>
        <taxon>Mirini</taxon>
        <taxon>Apolygus</taxon>
    </lineage>
</organism>
<comment type="caution">
    <text evidence="3">The sequence shown here is derived from an EMBL/GenBank/DDBJ whole genome shotgun (WGS) entry which is preliminary data.</text>
</comment>
<proteinExistence type="predicted"/>
<dbReference type="GO" id="GO:0005737">
    <property type="term" value="C:cytoplasm"/>
    <property type="evidence" value="ECO:0007669"/>
    <property type="project" value="TreeGrafter"/>
</dbReference>
<dbReference type="AlphaFoldDB" id="A0A8S9XSB1"/>
<accession>A0A8S9XSB1</accession>
<dbReference type="SMART" id="SM00580">
    <property type="entry name" value="PUG"/>
    <property type="match status" value="1"/>
</dbReference>
<reference evidence="3" key="1">
    <citation type="journal article" date="2021" name="Mol. Ecol. Resour.">
        <title>Apolygus lucorum genome provides insights into omnivorousness and mesophyll feeding.</title>
        <authorList>
            <person name="Liu Y."/>
            <person name="Liu H."/>
            <person name="Wang H."/>
            <person name="Huang T."/>
            <person name="Liu B."/>
            <person name="Yang B."/>
            <person name="Yin L."/>
            <person name="Li B."/>
            <person name="Zhang Y."/>
            <person name="Zhang S."/>
            <person name="Jiang F."/>
            <person name="Zhang X."/>
            <person name="Ren Y."/>
            <person name="Wang B."/>
            <person name="Wang S."/>
            <person name="Lu Y."/>
            <person name="Wu K."/>
            <person name="Fan W."/>
            <person name="Wang G."/>
        </authorList>
    </citation>
    <scope>NUCLEOTIDE SEQUENCE</scope>
    <source>
        <strain evidence="3">12Hb</strain>
    </source>
</reference>
<dbReference type="SUPFAM" id="SSF143503">
    <property type="entry name" value="PUG domain-like"/>
    <property type="match status" value="1"/>
</dbReference>
<evidence type="ECO:0000313" key="3">
    <source>
        <dbReference type="EMBL" id="KAF6211504.1"/>
    </source>
</evidence>
<sequence>MADKIKSFFEKRKGGKFKGKGHKLTESVPQPKQKEEKPVVRQAPTDDAKQAGLAALARLEKKAPTSSFGNALSLKPSMRTSVASSYEKGDSPVKVEKVNTNPDILAVQGVYFKCPLISPEVLSKEEWKEQIRTFLYEQVELEKALTSCLMIHTLNKNRDEVSQCVETLCTYLTNIIHNPGEEKYKKIRMSNKVFQERVIKLEGSMQFLEAAGFEKHKLPFKDVEEDFLVFVNEVDDDHLEMMIDSLRSAESVPLELDRNVQVMIPEVASKGWTFLMNSTE</sequence>
<dbReference type="PANTHER" id="PTHR23153:SF38">
    <property type="entry name" value="UBX DOMAIN-CONTAINING PROTEIN 6"/>
    <property type="match status" value="1"/>
</dbReference>
<feature type="domain" description="PUB" evidence="2">
    <location>
        <begin position="159"/>
        <end position="235"/>
    </location>
</feature>
<evidence type="ECO:0000256" key="1">
    <source>
        <dbReference type="SAM" id="MobiDB-lite"/>
    </source>
</evidence>
<evidence type="ECO:0000313" key="4">
    <source>
        <dbReference type="Proteomes" id="UP000466442"/>
    </source>
</evidence>
<feature type="compositionally biased region" description="Basic residues" evidence="1">
    <location>
        <begin position="13"/>
        <end position="22"/>
    </location>
</feature>